<feature type="domain" description="EamA" evidence="6">
    <location>
        <begin position="10"/>
        <end position="136"/>
    </location>
</feature>
<evidence type="ECO:0000313" key="7">
    <source>
        <dbReference type="EMBL" id="OIQ73949.1"/>
    </source>
</evidence>
<dbReference type="AlphaFoldDB" id="A0A1J5QDA9"/>
<evidence type="ECO:0000256" key="3">
    <source>
        <dbReference type="ARBA" id="ARBA00022989"/>
    </source>
</evidence>
<feature type="transmembrane region" description="Helical" evidence="5">
    <location>
        <begin position="67"/>
        <end position="85"/>
    </location>
</feature>
<comment type="caution">
    <text evidence="7">The sequence shown here is derived from an EMBL/GenBank/DDBJ whole genome shotgun (WGS) entry which is preliminary data.</text>
</comment>
<feature type="transmembrane region" description="Helical" evidence="5">
    <location>
        <begin position="148"/>
        <end position="165"/>
    </location>
</feature>
<evidence type="ECO:0000259" key="6">
    <source>
        <dbReference type="Pfam" id="PF00892"/>
    </source>
</evidence>
<feature type="transmembrane region" description="Helical" evidence="5">
    <location>
        <begin position="265"/>
        <end position="285"/>
    </location>
</feature>
<reference evidence="7" key="1">
    <citation type="submission" date="2016-10" db="EMBL/GenBank/DDBJ databases">
        <title>Sequence of Gallionella enrichment culture.</title>
        <authorList>
            <person name="Poehlein A."/>
            <person name="Muehling M."/>
            <person name="Daniel R."/>
        </authorList>
    </citation>
    <scope>NUCLEOTIDE SEQUENCE</scope>
</reference>
<evidence type="ECO:0000256" key="2">
    <source>
        <dbReference type="ARBA" id="ARBA00022692"/>
    </source>
</evidence>
<organism evidence="7">
    <name type="scientific">mine drainage metagenome</name>
    <dbReference type="NCBI Taxonomy" id="410659"/>
    <lineage>
        <taxon>unclassified sequences</taxon>
        <taxon>metagenomes</taxon>
        <taxon>ecological metagenomes</taxon>
    </lineage>
</organism>
<keyword evidence="4 5" id="KW-0472">Membrane</keyword>
<feature type="transmembrane region" description="Helical" evidence="5">
    <location>
        <begin position="91"/>
        <end position="112"/>
    </location>
</feature>
<feature type="transmembrane region" description="Helical" evidence="5">
    <location>
        <begin position="209"/>
        <end position="228"/>
    </location>
</feature>
<dbReference type="PANTHER" id="PTHR32322">
    <property type="entry name" value="INNER MEMBRANE TRANSPORTER"/>
    <property type="match status" value="1"/>
</dbReference>
<comment type="subcellular location">
    <subcellularLocation>
        <location evidence="1">Membrane</location>
        <topology evidence="1">Multi-pass membrane protein</topology>
    </subcellularLocation>
</comment>
<sequence length="295" mass="31491">MTLASLTRFILLAGLWGASFLFMRIAAPEFDPWWTALLRIGLAWVAMALWCRWRGLHLHIGAHWKQFAVLGLFNNAIPFALYAYAALHLPAGYSAILNALTPLFAALVAMVMLRERLRWQVFAAVLLALGGIALLSRAGPVALNGETVPAMLACVGATLCYGFAGPYAKRYLSKVPAAANATNSMLFASLVLTPPALLDLPSVHPSAGVWAAMGGLALLCTALAYFLYYRLIADIGAVRAGTVTFLIPAFGMFWGWLFLGEPITPGMLGGFAMVLIAAALVLDLVPGLRTRAAAA</sequence>
<feature type="transmembrane region" description="Helical" evidence="5">
    <location>
        <begin position="240"/>
        <end position="259"/>
    </location>
</feature>
<keyword evidence="3 5" id="KW-1133">Transmembrane helix</keyword>
<evidence type="ECO:0000256" key="4">
    <source>
        <dbReference type="ARBA" id="ARBA00023136"/>
    </source>
</evidence>
<evidence type="ECO:0000256" key="1">
    <source>
        <dbReference type="ARBA" id="ARBA00004141"/>
    </source>
</evidence>
<name>A0A1J5QDA9_9ZZZZ</name>
<dbReference type="InterPro" id="IPR037185">
    <property type="entry name" value="EmrE-like"/>
</dbReference>
<dbReference type="SUPFAM" id="SSF103481">
    <property type="entry name" value="Multidrug resistance efflux transporter EmrE"/>
    <property type="match status" value="2"/>
</dbReference>
<dbReference type="PANTHER" id="PTHR32322:SF9">
    <property type="entry name" value="AMINO-ACID METABOLITE EFFLUX PUMP-RELATED"/>
    <property type="match status" value="1"/>
</dbReference>
<dbReference type="GO" id="GO:0016020">
    <property type="term" value="C:membrane"/>
    <property type="evidence" value="ECO:0007669"/>
    <property type="project" value="UniProtKB-SubCell"/>
</dbReference>
<evidence type="ECO:0000256" key="5">
    <source>
        <dbReference type="SAM" id="Phobius"/>
    </source>
</evidence>
<proteinExistence type="predicted"/>
<feature type="domain" description="EamA" evidence="6">
    <location>
        <begin position="150"/>
        <end position="282"/>
    </location>
</feature>
<gene>
    <name evidence="7" type="primary">yijE_10</name>
    <name evidence="7" type="ORF">GALL_444080</name>
</gene>
<accession>A0A1J5QDA9</accession>
<dbReference type="Pfam" id="PF00892">
    <property type="entry name" value="EamA"/>
    <property type="match status" value="2"/>
</dbReference>
<protein>
    <submittedName>
        <fullName evidence="7">Putative inner membrane transporter yiJE</fullName>
    </submittedName>
</protein>
<feature type="transmembrane region" description="Helical" evidence="5">
    <location>
        <begin position="119"/>
        <end position="136"/>
    </location>
</feature>
<dbReference type="InterPro" id="IPR000620">
    <property type="entry name" value="EamA_dom"/>
</dbReference>
<dbReference type="EMBL" id="MLJW01002679">
    <property type="protein sequence ID" value="OIQ73949.1"/>
    <property type="molecule type" value="Genomic_DNA"/>
</dbReference>
<dbReference type="InterPro" id="IPR050638">
    <property type="entry name" value="AA-Vitamin_Transporters"/>
</dbReference>
<feature type="transmembrane region" description="Helical" evidence="5">
    <location>
        <begin position="177"/>
        <end position="197"/>
    </location>
</feature>
<feature type="transmembrane region" description="Helical" evidence="5">
    <location>
        <begin position="36"/>
        <end position="55"/>
    </location>
</feature>
<keyword evidence="2 5" id="KW-0812">Transmembrane</keyword>